<keyword evidence="3" id="KW-1185">Reference proteome</keyword>
<organism evidence="2 3">
    <name type="scientific">Deinococcus aquiradiocola</name>
    <dbReference type="NCBI Taxonomy" id="393059"/>
    <lineage>
        <taxon>Bacteria</taxon>
        <taxon>Thermotogati</taxon>
        <taxon>Deinococcota</taxon>
        <taxon>Deinococci</taxon>
        <taxon>Deinococcales</taxon>
        <taxon>Deinococcaceae</taxon>
        <taxon>Deinococcus</taxon>
    </lineage>
</organism>
<feature type="domain" description="N-acetyltransferase" evidence="1">
    <location>
        <begin position="135"/>
        <end position="273"/>
    </location>
</feature>
<reference evidence="2" key="2">
    <citation type="submission" date="2020-09" db="EMBL/GenBank/DDBJ databases">
        <authorList>
            <person name="Sun Q."/>
            <person name="Ohkuma M."/>
        </authorList>
    </citation>
    <scope>NUCLEOTIDE SEQUENCE</scope>
    <source>
        <strain evidence="2">JCM 14371</strain>
    </source>
</reference>
<name>A0A917PKS2_9DEIO</name>
<dbReference type="InterPro" id="IPR000182">
    <property type="entry name" value="GNAT_dom"/>
</dbReference>
<gene>
    <name evidence="2" type="ORF">GCM10008939_28860</name>
</gene>
<dbReference type="Pfam" id="PF00583">
    <property type="entry name" value="Acetyltransf_1"/>
    <property type="match status" value="1"/>
</dbReference>
<dbReference type="Gene3D" id="3.40.630.30">
    <property type="match status" value="1"/>
</dbReference>
<comment type="caution">
    <text evidence="2">The sequence shown here is derived from an EMBL/GenBank/DDBJ whole genome shotgun (WGS) entry which is preliminary data.</text>
</comment>
<dbReference type="Proteomes" id="UP000635726">
    <property type="component" value="Unassembled WGS sequence"/>
</dbReference>
<accession>A0A917PKS2</accession>
<sequence length="273" mass="29591">MTPYTFDHVTADTLPDHLTFVGVHDPAPLQARLADGRLAFTQLRRMRSPRGTEASWTDTGGPLLFPRVRTDLPTDGVHALARELARGTATRVILNEGHAPLTDAPWQAAGWTLDPHAVMALTDLTARTWPLDPRVQERPLADLLAPDLLDLYAALTRDGGVIGDTGGTDPHAALQDDLHSDRRLHVLTDAGQVLGAALLDPDPRGAGIHMLGVRPDRRGHGLGGALHAHLLAVASRTHARHGGTTEYANHAMRRIFERNGCTLTEQKQFVRTG</sequence>
<evidence type="ECO:0000313" key="2">
    <source>
        <dbReference type="EMBL" id="GGJ83218.1"/>
    </source>
</evidence>
<evidence type="ECO:0000313" key="3">
    <source>
        <dbReference type="Proteomes" id="UP000635726"/>
    </source>
</evidence>
<evidence type="ECO:0000259" key="1">
    <source>
        <dbReference type="PROSITE" id="PS51186"/>
    </source>
</evidence>
<proteinExistence type="predicted"/>
<dbReference type="AlphaFoldDB" id="A0A917PKS2"/>
<dbReference type="EMBL" id="BMOE01000011">
    <property type="protein sequence ID" value="GGJ83218.1"/>
    <property type="molecule type" value="Genomic_DNA"/>
</dbReference>
<dbReference type="CDD" id="cd04301">
    <property type="entry name" value="NAT_SF"/>
    <property type="match status" value="1"/>
</dbReference>
<dbReference type="PROSITE" id="PS51186">
    <property type="entry name" value="GNAT"/>
    <property type="match status" value="1"/>
</dbReference>
<dbReference type="SUPFAM" id="SSF55729">
    <property type="entry name" value="Acyl-CoA N-acyltransferases (Nat)"/>
    <property type="match status" value="1"/>
</dbReference>
<dbReference type="GO" id="GO:0016747">
    <property type="term" value="F:acyltransferase activity, transferring groups other than amino-acyl groups"/>
    <property type="evidence" value="ECO:0007669"/>
    <property type="project" value="InterPro"/>
</dbReference>
<dbReference type="RefSeq" id="WP_188964001.1">
    <property type="nucleotide sequence ID" value="NZ_BMOE01000011.1"/>
</dbReference>
<protein>
    <submittedName>
        <fullName evidence="2">GNAT family N-acetyltransferase</fullName>
    </submittedName>
</protein>
<reference evidence="2" key="1">
    <citation type="journal article" date="2014" name="Int. J. Syst. Evol. Microbiol.">
        <title>Complete genome sequence of Corynebacterium casei LMG S-19264T (=DSM 44701T), isolated from a smear-ripened cheese.</title>
        <authorList>
            <consortium name="US DOE Joint Genome Institute (JGI-PGF)"/>
            <person name="Walter F."/>
            <person name="Albersmeier A."/>
            <person name="Kalinowski J."/>
            <person name="Ruckert C."/>
        </authorList>
    </citation>
    <scope>NUCLEOTIDE SEQUENCE</scope>
    <source>
        <strain evidence="2">JCM 14371</strain>
    </source>
</reference>
<dbReference type="InterPro" id="IPR016181">
    <property type="entry name" value="Acyl_CoA_acyltransferase"/>
</dbReference>